<accession>A0A8W8K1H1</accession>
<evidence type="ECO:0000256" key="1">
    <source>
        <dbReference type="ARBA" id="ARBA00004613"/>
    </source>
</evidence>
<dbReference type="SMART" id="SM00110">
    <property type="entry name" value="C1Q"/>
    <property type="match status" value="2"/>
</dbReference>
<proteinExistence type="predicted"/>
<keyword evidence="4" id="KW-0175">Coiled coil</keyword>
<keyword evidence="2" id="KW-0964">Secreted</keyword>
<organism evidence="8 9">
    <name type="scientific">Magallana gigas</name>
    <name type="common">Pacific oyster</name>
    <name type="synonym">Crassostrea gigas</name>
    <dbReference type="NCBI Taxonomy" id="29159"/>
    <lineage>
        <taxon>Eukaryota</taxon>
        <taxon>Metazoa</taxon>
        <taxon>Spiralia</taxon>
        <taxon>Lophotrochozoa</taxon>
        <taxon>Mollusca</taxon>
        <taxon>Bivalvia</taxon>
        <taxon>Autobranchia</taxon>
        <taxon>Pteriomorphia</taxon>
        <taxon>Ostreida</taxon>
        <taxon>Ostreoidea</taxon>
        <taxon>Ostreidae</taxon>
        <taxon>Magallana</taxon>
    </lineage>
</organism>
<dbReference type="GO" id="GO:0005576">
    <property type="term" value="C:extracellular region"/>
    <property type="evidence" value="ECO:0007669"/>
    <property type="project" value="UniProtKB-SubCell"/>
</dbReference>
<comment type="subcellular location">
    <subcellularLocation>
        <location evidence="1">Secreted</location>
    </subcellularLocation>
</comment>
<evidence type="ECO:0000256" key="5">
    <source>
        <dbReference type="SAM" id="MobiDB-lite"/>
    </source>
</evidence>
<dbReference type="PANTHER" id="PTHR22923">
    <property type="entry name" value="CEREBELLIN-RELATED"/>
    <property type="match status" value="1"/>
</dbReference>
<feature type="domain" description="C1q" evidence="7">
    <location>
        <begin position="479"/>
        <end position="615"/>
    </location>
</feature>
<dbReference type="EnsemblMetazoa" id="G21723.1">
    <property type="protein sequence ID" value="G21723.1:cds"/>
    <property type="gene ID" value="G21723"/>
</dbReference>
<dbReference type="AlphaFoldDB" id="A0A8W8K1H1"/>
<dbReference type="InterPro" id="IPR001073">
    <property type="entry name" value="C1q_dom"/>
</dbReference>
<evidence type="ECO:0000313" key="8">
    <source>
        <dbReference type="EnsemblMetazoa" id="G21723.1:cds"/>
    </source>
</evidence>
<dbReference type="InterPro" id="IPR050822">
    <property type="entry name" value="Cerebellin_Synaptic_Org"/>
</dbReference>
<dbReference type="Gene3D" id="2.60.120.40">
    <property type="match status" value="2"/>
</dbReference>
<evidence type="ECO:0000256" key="6">
    <source>
        <dbReference type="SAM" id="SignalP"/>
    </source>
</evidence>
<feature type="signal peptide" evidence="6">
    <location>
        <begin position="1"/>
        <end position="22"/>
    </location>
</feature>
<feature type="domain" description="C1q" evidence="7">
    <location>
        <begin position="191"/>
        <end position="333"/>
    </location>
</feature>
<dbReference type="Proteomes" id="UP000005408">
    <property type="component" value="Unassembled WGS sequence"/>
</dbReference>
<sequence>MAKLKTTVSVVVLFHFVLDVFGLSPGETCRKRLDNLEKLLTNLNEKLENLQAEKNKDDTLYKAIQDENIYLKRRMKSLEEIVLTSSRRTEKLEARIVDLESSNWFLKSIMTSANTNFGFKKKYSSILLGDFKTDDLRKENTTTNPPTTHGNEKMIQLKTASVKRKISQSEKKPSASKGKRLLTGIQSTPNPFPGGAAFSAYVSHYETDISKDFTIHFDTILTNIGNHYNKHSGIFTAPQHGVYVFTWNLYCHAEGYIFSQLVVNSNVVGAMLTDSEGASNSRSHTNIVVVEVNQGDIVFVRTHPTLTHIGNLYSHSEWRSSFNGWTLERLDSLESIVESLKEGFAKHKTNNDHEDMMLKIKLEGENRELKRRLKTLEAIVMTSSRRMERLEARIVELESTDHFPKFEFDELKTKSNQTDVPKENTLINKNSETSTTDNLMTIHVRRNNSVTESRVGQLKRIPYIPKERSATTTGTPPSYPTEHAAFSAYISIYRTNTGKDQTIKFDTIVTNIGNHYNHYSGIFSAPQHGVYVFTWTVHCWSGGYLYTHLVVNSRVVGATDTDALGTDGVKSTTGIVVVEVNQGDITFVRTHPTNGHHDLYSNPDWRSSFSGWKLF</sequence>
<feature type="chain" id="PRO_5036475791" description="C1q domain-containing protein" evidence="6">
    <location>
        <begin position="23"/>
        <end position="615"/>
    </location>
</feature>
<reference evidence="8" key="1">
    <citation type="submission" date="2022-08" db="UniProtKB">
        <authorList>
            <consortium name="EnsemblMetazoa"/>
        </authorList>
    </citation>
    <scope>IDENTIFICATION</scope>
    <source>
        <strain evidence="8">05x7-T-G4-1.051#20</strain>
    </source>
</reference>
<protein>
    <recommendedName>
        <fullName evidence="7">C1q domain-containing protein</fullName>
    </recommendedName>
</protein>
<evidence type="ECO:0000259" key="7">
    <source>
        <dbReference type="PROSITE" id="PS50871"/>
    </source>
</evidence>
<feature type="region of interest" description="Disordered" evidence="5">
    <location>
        <begin position="166"/>
        <end position="186"/>
    </location>
</feature>
<name>A0A8W8K1H1_MAGGI</name>
<dbReference type="PANTHER" id="PTHR22923:SF116">
    <property type="entry name" value="C1Q DOMAIN-CONTAINING PROTEIN"/>
    <property type="match status" value="1"/>
</dbReference>
<feature type="coiled-coil region" evidence="4">
    <location>
        <begin position="26"/>
        <end position="67"/>
    </location>
</feature>
<keyword evidence="9" id="KW-1185">Reference proteome</keyword>
<evidence type="ECO:0000313" key="9">
    <source>
        <dbReference type="Proteomes" id="UP000005408"/>
    </source>
</evidence>
<dbReference type="InterPro" id="IPR008983">
    <property type="entry name" value="Tumour_necrosis_fac-like_dom"/>
</dbReference>
<feature type="coiled-coil region" evidence="4">
    <location>
        <begin position="359"/>
        <end position="400"/>
    </location>
</feature>
<evidence type="ECO:0000256" key="4">
    <source>
        <dbReference type="SAM" id="Coils"/>
    </source>
</evidence>
<dbReference type="Pfam" id="PF00386">
    <property type="entry name" value="C1q"/>
    <property type="match status" value="2"/>
</dbReference>
<dbReference type="PRINTS" id="PR00007">
    <property type="entry name" value="COMPLEMNTC1Q"/>
</dbReference>
<evidence type="ECO:0000256" key="2">
    <source>
        <dbReference type="ARBA" id="ARBA00022525"/>
    </source>
</evidence>
<dbReference type="PROSITE" id="PS50871">
    <property type="entry name" value="C1Q"/>
    <property type="match status" value="2"/>
</dbReference>
<evidence type="ECO:0000256" key="3">
    <source>
        <dbReference type="ARBA" id="ARBA00022729"/>
    </source>
</evidence>
<dbReference type="SUPFAM" id="SSF49842">
    <property type="entry name" value="TNF-like"/>
    <property type="match status" value="2"/>
</dbReference>
<keyword evidence="3 6" id="KW-0732">Signal</keyword>